<dbReference type="FunFam" id="3.40.50.1700:FF:000009">
    <property type="entry name" value="Periplasmic beta-glucosidase"/>
    <property type="match status" value="1"/>
</dbReference>
<feature type="domain" description="Fibronectin type III-like" evidence="4">
    <location>
        <begin position="689"/>
        <end position="758"/>
    </location>
</feature>
<dbReference type="FunFam" id="2.60.40.10:FF:000495">
    <property type="entry name" value="Periplasmic beta-glucosidase"/>
    <property type="match status" value="1"/>
</dbReference>
<dbReference type="Pfam" id="PF00933">
    <property type="entry name" value="Glyco_hydro_3"/>
    <property type="match status" value="1"/>
</dbReference>
<dbReference type="PANTHER" id="PTHR30620">
    <property type="entry name" value="PERIPLASMIC BETA-GLUCOSIDASE-RELATED"/>
    <property type="match status" value="1"/>
</dbReference>
<dbReference type="Gene3D" id="3.20.20.300">
    <property type="entry name" value="Glycoside hydrolase, family 3, N-terminal domain"/>
    <property type="match status" value="1"/>
</dbReference>
<dbReference type="EMBL" id="FMVM01000020">
    <property type="protein sequence ID" value="SCZ08093.1"/>
    <property type="molecule type" value="Genomic_DNA"/>
</dbReference>
<evidence type="ECO:0000313" key="5">
    <source>
        <dbReference type="EMBL" id="SCZ08093.1"/>
    </source>
</evidence>
<comment type="similarity">
    <text evidence="1 3">Belongs to the glycosyl hydrolase 3 family.</text>
</comment>
<dbReference type="PROSITE" id="PS00775">
    <property type="entry name" value="GLYCOSYL_HYDROL_F3"/>
    <property type="match status" value="1"/>
</dbReference>
<proteinExistence type="inferred from homology"/>
<evidence type="ECO:0000256" key="2">
    <source>
        <dbReference type="ARBA" id="ARBA00022801"/>
    </source>
</evidence>
<dbReference type="InterPro" id="IPR019800">
    <property type="entry name" value="Glyco_hydro_3_AS"/>
</dbReference>
<dbReference type="Pfam" id="PF14310">
    <property type="entry name" value="Fn3-like"/>
    <property type="match status" value="1"/>
</dbReference>
<evidence type="ECO:0000256" key="1">
    <source>
        <dbReference type="ARBA" id="ARBA00005336"/>
    </source>
</evidence>
<dbReference type="STRING" id="582692.SAMN05720606_12047"/>
<evidence type="ECO:0000256" key="3">
    <source>
        <dbReference type="RuleBase" id="RU361161"/>
    </source>
</evidence>
<evidence type="ECO:0000313" key="6">
    <source>
        <dbReference type="Proteomes" id="UP000198538"/>
    </source>
</evidence>
<dbReference type="Proteomes" id="UP000198538">
    <property type="component" value="Unassembled WGS sequence"/>
</dbReference>
<dbReference type="Pfam" id="PF01915">
    <property type="entry name" value="Glyco_hydro_3_C"/>
    <property type="match status" value="1"/>
</dbReference>
<dbReference type="InterPro" id="IPR051915">
    <property type="entry name" value="Cellulose_Degrad_GH3"/>
</dbReference>
<dbReference type="SUPFAM" id="SSF51445">
    <property type="entry name" value="(Trans)glycosidases"/>
    <property type="match status" value="1"/>
</dbReference>
<evidence type="ECO:0000259" key="4">
    <source>
        <dbReference type="SMART" id="SM01217"/>
    </source>
</evidence>
<dbReference type="Gene3D" id="2.60.40.10">
    <property type="entry name" value="Immunoglobulins"/>
    <property type="match status" value="1"/>
</dbReference>
<gene>
    <name evidence="5" type="ORF">SAMN05720606_12047</name>
</gene>
<dbReference type="InterPro" id="IPR017853">
    <property type="entry name" value="GH"/>
</dbReference>
<dbReference type="PRINTS" id="PR00133">
    <property type="entry name" value="GLHYDRLASE3"/>
</dbReference>
<dbReference type="PANTHER" id="PTHR30620:SF123">
    <property type="entry name" value="BETA-XYLOSIDASE"/>
    <property type="match status" value="1"/>
</dbReference>
<dbReference type="AlphaFoldDB" id="A0A1G5L544"/>
<dbReference type="SUPFAM" id="SSF52279">
    <property type="entry name" value="Beta-D-glucan exohydrolase, C-terminal domain"/>
    <property type="match status" value="1"/>
</dbReference>
<dbReference type="Gene3D" id="3.40.50.1700">
    <property type="entry name" value="Glycoside hydrolase family 3 C-terminal domain"/>
    <property type="match status" value="1"/>
</dbReference>
<name>A0A1G5L544_9BACL</name>
<keyword evidence="3" id="KW-0326">Glycosidase</keyword>
<keyword evidence="2 3" id="KW-0378">Hydrolase</keyword>
<keyword evidence="6" id="KW-1185">Reference proteome</keyword>
<dbReference type="InterPro" id="IPR013783">
    <property type="entry name" value="Ig-like_fold"/>
</dbReference>
<protein>
    <submittedName>
        <fullName evidence="5">Beta-glucosidase</fullName>
    </submittedName>
</protein>
<dbReference type="InterPro" id="IPR002772">
    <property type="entry name" value="Glyco_hydro_3_C"/>
</dbReference>
<dbReference type="InterPro" id="IPR026891">
    <property type="entry name" value="Fn3-like"/>
</dbReference>
<dbReference type="InterPro" id="IPR001764">
    <property type="entry name" value="Glyco_hydro_3_N"/>
</dbReference>
<dbReference type="InterPro" id="IPR036881">
    <property type="entry name" value="Glyco_hydro_3_C_sf"/>
</dbReference>
<dbReference type="GO" id="GO:0008422">
    <property type="term" value="F:beta-glucosidase activity"/>
    <property type="evidence" value="ECO:0007669"/>
    <property type="project" value="UniProtKB-ARBA"/>
</dbReference>
<dbReference type="SMART" id="SM01217">
    <property type="entry name" value="Fn3_like"/>
    <property type="match status" value="1"/>
</dbReference>
<dbReference type="GO" id="GO:0009251">
    <property type="term" value="P:glucan catabolic process"/>
    <property type="evidence" value="ECO:0007669"/>
    <property type="project" value="TreeGrafter"/>
</dbReference>
<reference evidence="6" key="1">
    <citation type="submission" date="2016-10" db="EMBL/GenBank/DDBJ databases">
        <authorList>
            <person name="Varghese N."/>
            <person name="Submissions S."/>
        </authorList>
    </citation>
    <scope>NUCLEOTIDE SEQUENCE [LARGE SCALE GENOMIC DNA]</scope>
    <source>
        <strain evidence="6">BL9</strain>
    </source>
</reference>
<dbReference type="InterPro" id="IPR036962">
    <property type="entry name" value="Glyco_hydro_3_N_sf"/>
</dbReference>
<accession>A0A1G5L544</accession>
<sequence length="775" mass="84627">MQTQMGYKDASLPIQERVRDLLERMTTAEKIGQLIQPMGWKTYKKAADGTVQVTEEFEADMAQGGVGSLYGVLRADPWTGVTLDTGLTPRQGAVATNVIQQYAIEHSRLGIPILFGEECSHGHMAIGATVFPVPLTVGSTWNTDLYRRMCEAIAVETRSQGGAATYSPVLDVVRDPRWGRTEECFAEDAYLIGQFAVEAIYGLQGERLNSDRTVIATLKHFAAYGSSEGGRNAAPVHMGMRELHEIDLLPFKQAVEAGACSVMTAYNEIDGVPCTSSTYLLHDLLREEWGFDGFVITDFGAIQMLVNGHNTAENGEQAVAQSLLAGVDMEMSGFMYRKHLAQALEQGLLEEAELNLAVRRVLEMKFRLGLFEQPYVDPDFAEKVIGCDEHVGLAREVAQEGIVLLKNEGHVLPLATQGAKLAVIGPNANHIYNQLGDYTSPQPREQIVTVLDGITRKLGGTDSAQVLYAPGCRIKGDSREGFAQALTCAEQADVIVMVMGGSSARDFGEGTIDLRTGASVVTDDPWNDMECGEGIDRSSLNLMGVQLELVQEIHKLGKPVVVVYINGRPIAEPWIDEHIPAILEAWYPGQEGGNAIADVLFGDVNPSGRLTVSIPKHEGQLPVYYHAKRTRGKRYLEMDLTPQYAFGHGLSYTDFKYDNVRVTPEVIGPDEEAQVQVEVTNVGAVAGKEVVQLYISDVTASVTRAEIALKGFSKIHLAPGETQTVTFSVQKEHLALIDSRLQSVVEPGEFKLMVGRSSADWTACSLHVQQVEVKV</sequence>
<organism evidence="5 6">
    <name type="scientific">Paenibacillus polysaccharolyticus</name>
    <dbReference type="NCBI Taxonomy" id="582692"/>
    <lineage>
        <taxon>Bacteria</taxon>
        <taxon>Bacillati</taxon>
        <taxon>Bacillota</taxon>
        <taxon>Bacilli</taxon>
        <taxon>Bacillales</taxon>
        <taxon>Paenibacillaceae</taxon>
        <taxon>Paenibacillus</taxon>
    </lineage>
</organism>